<protein>
    <submittedName>
        <fullName evidence="2">Uncharacterized protein</fullName>
    </submittedName>
</protein>
<organism evidence="2 3">
    <name type="scientific">Archangium lansingense</name>
    <dbReference type="NCBI Taxonomy" id="2995310"/>
    <lineage>
        <taxon>Bacteria</taxon>
        <taxon>Pseudomonadati</taxon>
        <taxon>Myxococcota</taxon>
        <taxon>Myxococcia</taxon>
        <taxon>Myxococcales</taxon>
        <taxon>Cystobacterineae</taxon>
        <taxon>Archangiaceae</taxon>
        <taxon>Archangium</taxon>
    </lineage>
</organism>
<evidence type="ECO:0000313" key="2">
    <source>
        <dbReference type="EMBL" id="MCY1082685.1"/>
    </source>
</evidence>
<dbReference type="RefSeq" id="WP_267541244.1">
    <property type="nucleotide sequence ID" value="NZ_JAPNKA010000001.1"/>
</dbReference>
<dbReference type="Proteomes" id="UP001207654">
    <property type="component" value="Unassembled WGS sequence"/>
</dbReference>
<evidence type="ECO:0000256" key="1">
    <source>
        <dbReference type="SAM" id="MobiDB-lite"/>
    </source>
</evidence>
<reference evidence="2 3" key="1">
    <citation type="submission" date="2022-11" db="EMBL/GenBank/DDBJ databases">
        <title>Minimal conservation of predation-associated metabolite biosynthetic gene clusters underscores biosynthetic potential of Myxococcota including descriptions for ten novel species: Archangium lansinium sp. nov., Myxococcus landrumus sp. nov., Nannocystis bai.</title>
        <authorList>
            <person name="Ahearne A."/>
            <person name="Stevens C."/>
            <person name="Phillips K."/>
        </authorList>
    </citation>
    <scope>NUCLEOTIDE SEQUENCE [LARGE SCALE GENOMIC DNA]</scope>
    <source>
        <strain evidence="2 3">MIWBW</strain>
    </source>
</reference>
<accession>A0ABT4ALX5</accession>
<name>A0ABT4ALX5_9BACT</name>
<proteinExistence type="predicted"/>
<dbReference type="EMBL" id="JAPNKA010000001">
    <property type="protein sequence ID" value="MCY1082685.1"/>
    <property type="molecule type" value="Genomic_DNA"/>
</dbReference>
<sequence>MLTLLGSMVGLSSQHVEKTLLQGHTASELLPKLLEARALGERLRRELQVWQRTGHDVESGRELLQQAHRVAHVLHSLGPMIGRRPWHKRAPRRGLHLPTPVPT</sequence>
<feature type="compositionally biased region" description="Basic residues" evidence="1">
    <location>
        <begin position="84"/>
        <end position="95"/>
    </location>
</feature>
<comment type="caution">
    <text evidence="2">The sequence shown here is derived from an EMBL/GenBank/DDBJ whole genome shotgun (WGS) entry which is preliminary data.</text>
</comment>
<gene>
    <name evidence="2" type="ORF">OV287_50370</name>
</gene>
<keyword evidence="3" id="KW-1185">Reference proteome</keyword>
<feature type="region of interest" description="Disordered" evidence="1">
    <location>
        <begin position="82"/>
        <end position="103"/>
    </location>
</feature>
<evidence type="ECO:0000313" key="3">
    <source>
        <dbReference type="Proteomes" id="UP001207654"/>
    </source>
</evidence>